<feature type="domain" description="DnaJ homologue subfamily C member 28 conserved" evidence="2">
    <location>
        <begin position="193"/>
        <end position="260"/>
    </location>
</feature>
<name>A0A060TH83_BLAAD</name>
<dbReference type="InterPro" id="IPR018961">
    <property type="entry name" value="DnaJ_homolog_subfam-C_membr-28"/>
</dbReference>
<dbReference type="PANTHER" id="PTHR39394">
    <property type="entry name" value="YALI0E31793P"/>
    <property type="match status" value="1"/>
</dbReference>
<proteinExistence type="predicted"/>
<evidence type="ECO:0000259" key="2">
    <source>
        <dbReference type="Pfam" id="PF09350"/>
    </source>
</evidence>
<dbReference type="PANTHER" id="PTHR39394:SF1">
    <property type="entry name" value="DNAJ HOMOLOGUE SUBFAMILY C MEMBER 28 CONSERVED DOMAIN-CONTAINING PROTEIN"/>
    <property type="match status" value="1"/>
</dbReference>
<feature type="compositionally biased region" description="Basic and acidic residues" evidence="1">
    <location>
        <begin position="106"/>
        <end position="121"/>
    </location>
</feature>
<dbReference type="Pfam" id="PF09350">
    <property type="entry name" value="DJC28_CD"/>
    <property type="match status" value="1"/>
</dbReference>
<dbReference type="PhylomeDB" id="A0A060TH83"/>
<feature type="region of interest" description="Disordered" evidence="1">
    <location>
        <begin position="87"/>
        <end position="142"/>
    </location>
</feature>
<evidence type="ECO:0000313" key="3">
    <source>
        <dbReference type="EMBL" id="CDP38531.1"/>
    </source>
</evidence>
<reference evidence="3" key="2">
    <citation type="submission" date="2014-06" db="EMBL/GenBank/DDBJ databases">
        <title>The complete genome of Blastobotrys (Arxula) adeninivorans LS3 - a yeast of biotechnological interest.</title>
        <authorList>
            <person name="Kunze G."/>
            <person name="Gaillardin C."/>
            <person name="Czernicka M."/>
            <person name="Durrens P."/>
            <person name="Martin T."/>
            <person name="Boer E."/>
            <person name="Gabaldon T."/>
            <person name="Cruz J."/>
            <person name="Talla E."/>
            <person name="Marck C."/>
            <person name="Goffeau A."/>
            <person name="Barbe V."/>
            <person name="Baret P."/>
            <person name="Baronian K."/>
            <person name="Beier S."/>
            <person name="Bleykasten C."/>
            <person name="Bode R."/>
            <person name="Casaregola S."/>
            <person name="Despons L."/>
            <person name="Fairhead C."/>
            <person name="Giersberg M."/>
            <person name="Gierski P."/>
            <person name="Hahnel U."/>
            <person name="Hartmann A."/>
            <person name="Jankowska D."/>
            <person name="Jubin C."/>
            <person name="Jung P."/>
            <person name="Lafontaine I."/>
            <person name="Leh-Louis V."/>
            <person name="Lemaire M."/>
            <person name="Marcet-Houben M."/>
            <person name="Mascher M."/>
            <person name="Morel G."/>
            <person name="Richard G.-F."/>
            <person name="Riechen J."/>
            <person name="Sacerdot C."/>
            <person name="Sarkar A."/>
            <person name="Savel G."/>
            <person name="Schacherer J."/>
            <person name="Sherman D."/>
            <person name="Straub M.-L."/>
            <person name="Stein N."/>
            <person name="Thierry A."/>
            <person name="Trautwein-Schult A."/>
            <person name="Westhof E."/>
            <person name="Worch S."/>
            <person name="Dujon B."/>
            <person name="Souciet J.-L."/>
            <person name="Wincker P."/>
            <person name="Scholz U."/>
            <person name="Neuveglise N."/>
        </authorList>
    </citation>
    <scope>NUCLEOTIDE SEQUENCE</scope>
    <source>
        <strain evidence="3">LS3</strain>
    </source>
</reference>
<reference evidence="3" key="1">
    <citation type="submission" date="2014-02" db="EMBL/GenBank/DDBJ databases">
        <authorList>
            <person name="Genoscope - CEA"/>
        </authorList>
    </citation>
    <scope>NUCLEOTIDE SEQUENCE</scope>
    <source>
        <strain evidence="3">LS3</strain>
    </source>
</reference>
<dbReference type="AlphaFoldDB" id="A0A060TH83"/>
<protein>
    <submittedName>
        <fullName evidence="3">ARAD1D36740p</fullName>
    </submittedName>
</protein>
<evidence type="ECO:0000256" key="1">
    <source>
        <dbReference type="SAM" id="MobiDB-lite"/>
    </source>
</evidence>
<organism evidence="3">
    <name type="scientific">Blastobotrys adeninivorans</name>
    <name type="common">Yeast</name>
    <name type="synonym">Arxula adeninivorans</name>
    <dbReference type="NCBI Taxonomy" id="409370"/>
    <lineage>
        <taxon>Eukaryota</taxon>
        <taxon>Fungi</taxon>
        <taxon>Dikarya</taxon>
        <taxon>Ascomycota</taxon>
        <taxon>Saccharomycotina</taxon>
        <taxon>Dipodascomycetes</taxon>
        <taxon>Dipodascales</taxon>
        <taxon>Trichomonascaceae</taxon>
        <taxon>Blastobotrys</taxon>
    </lineage>
</organism>
<dbReference type="EMBL" id="HG937694">
    <property type="protein sequence ID" value="CDP38531.1"/>
    <property type="molecule type" value="Genomic_DNA"/>
</dbReference>
<sequence>MRLCSCGRLLPVQGFSSVTALGVNVVAKRSYSEDGGYMKRRLQQLAEDATPIKDDPMAGMPSDSLEHLQNKAPKLYQKELANTSIPSYAPKHSHDIANTTPWTGDLSDRDQSVRNAVEKGKAKQQLDPLAPRKYTPKMSLSQRVLQAREKSLDYKLDKHSESKSDSGPSFKQLYAERFTLGGGTGTIASINSLASQRIEEAMAQGQFKNIRRGENQKVEVSDNPWVDQTEYILNRMIQRQGAAPPWIEKQGLVNTRIKTARESIANSFVEYAITKVSKAVESTKDAKDIDKKIALALQLDPKPWEKENEKYHTITVESLNSAIRGFNLQAPGSARRAYLDVKSELAQCHSLAKQRLPEAIRIREGSREPPTISRASLHSKKDLYTEDPTNYYGLKDLFKDVFRRSK</sequence>
<gene>
    <name evidence="3" type="ORF">GNLVRS02_ARAD1D36740g</name>
</gene>
<accession>A0A060TH83</accession>